<dbReference type="RefSeq" id="WP_125012702.1">
    <property type="nucleotide sequence ID" value="NZ_RQVR01000008.1"/>
</dbReference>
<dbReference type="OrthoDB" id="9890673at2"/>
<reference evidence="1 2" key="1">
    <citation type="submission" date="2018-11" db="EMBL/GenBank/DDBJ databases">
        <title>Flavobacterium sp. nov., YIM 102600 draft genome.</title>
        <authorList>
            <person name="Li G."/>
            <person name="Jiang Y."/>
        </authorList>
    </citation>
    <scope>NUCLEOTIDE SEQUENCE [LARGE SCALE GENOMIC DNA]</scope>
    <source>
        <strain evidence="1 2">YIM 102600</strain>
    </source>
</reference>
<dbReference type="EMBL" id="RQVR01000008">
    <property type="protein sequence ID" value="RRJ91468.1"/>
    <property type="molecule type" value="Genomic_DNA"/>
</dbReference>
<evidence type="ECO:0000313" key="2">
    <source>
        <dbReference type="Proteomes" id="UP000271937"/>
    </source>
</evidence>
<dbReference type="Proteomes" id="UP000271937">
    <property type="component" value="Unassembled WGS sequence"/>
</dbReference>
<organism evidence="1 2">
    <name type="scientific">Flavobacterium macacae</name>
    <dbReference type="NCBI Taxonomy" id="2488993"/>
    <lineage>
        <taxon>Bacteria</taxon>
        <taxon>Pseudomonadati</taxon>
        <taxon>Bacteroidota</taxon>
        <taxon>Flavobacteriia</taxon>
        <taxon>Flavobacteriales</taxon>
        <taxon>Flavobacteriaceae</taxon>
        <taxon>Flavobacterium</taxon>
    </lineage>
</organism>
<gene>
    <name evidence="1" type="ORF">EG849_08745</name>
</gene>
<name>A0A3P3WAL8_9FLAO</name>
<sequence length="80" mass="9147">MLDLKKIDKKFNEILASFDEAKLQQWIDFSNTREQLELLELGHSVNVIVEQSTPNYINPQELLVKVNLETAGENNYALAA</sequence>
<comment type="caution">
    <text evidence="1">The sequence shown here is derived from an EMBL/GenBank/DDBJ whole genome shotgun (WGS) entry which is preliminary data.</text>
</comment>
<proteinExistence type="predicted"/>
<keyword evidence="2" id="KW-1185">Reference proteome</keyword>
<evidence type="ECO:0000313" key="1">
    <source>
        <dbReference type="EMBL" id="RRJ91468.1"/>
    </source>
</evidence>
<protein>
    <submittedName>
        <fullName evidence="1">Uncharacterized protein</fullName>
    </submittedName>
</protein>
<accession>A0A3P3WAL8</accession>
<dbReference type="AlphaFoldDB" id="A0A3P3WAL8"/>